<dbReference type="Pfam" id="PF04610">
    <property type="entry name" value="TrbL"/>
    <property type="match status" value="1"/>
</dbReference>
<evidence type="ECO:0008006" key="9">
    <source>
        <dbReference type="Google" id="ProtNLM"/>
    </source>
</evidence>
<evidence type="ECO:0000256" key="2">
    <source>
        <dbReference type="ARBA" id="ARBA00022692"/>
    </source>
</evidence>
<feature type="transmembrane region" description="Helical" evidence="6">
    <location>
        <begin position="234"/>
        <end position="255"/>
    </location>
</feature>
<evidence type="ECO:0000256" key="5">
    <source>
        <dbReference type="SAM" id="MobiDB-lite"/>
    </source>
</evidence>
<organism evidence="7 8">
    <name type="scientific">Duganella levis</name>
    <dbReference type="NCBI Taxonomy" id="2692169"/>
    <lineage>
        <taxon>Bacteria</taxon>
        <taxon>Pseudomonadati</taxon>
        <taxon>Pseudomonadota</taxon>
        <taxon>Betaproteobacteria</taxon>
        <taxon>Burkholderiales</taxon>
        <taxon>Oxalobacteraceae</taxon>
        <taxon>Telluria group</taxon>
        <taxon>Duganella</taxon>
    </lineage>
</organism>
<keyword evidence="3 6" id="KW-1133">Transmembrane helix</keyword>
<dbReference type="Proteomes" id="UP000642144">
    <property type="component" value="Unassembled WGS sequence"/>
</dbReference>
<dbReference type="RefSeq" id="WP_161052960.1">
    <property type="nucleotide sequence ID" value="NZ_WWCT01000001.1"/>
</dbReference>
<comment type="caution">
    <text evidence="7">The sequence shown here is derived from an EMBL/GenBank/DDBJ whole genome shotgun (WGS) entry which is preliminary data.</text>
</comment>
<gene>
    <name evidence="7" type="ORF">GTP69_00045</name>
</gene>
<feature type="transmembrane region" description="Helical" evidence="6">
    <location>
        <begin position="261"/>
        <end position="281"/>
    </location>
</feature>
<reference evidence="7 8" key="1">
    <citation type="submission" date="2019-12" db="EMBL/GenBank/DDBJ databases">
        <title>Novel species isolated from a subtropical stream in China.</title>
        <authorList>
            <person name="Lu H."/>
        </authorList>
    </citation>
    <scope>NUCLEOTIDE SEQUENCE [LARGE SCALE GENOMIC DNA]</scope>
    <source>
        <strain evidence="7 8">CY42W</strain>
    </source>
</reference>
<keyword evidence="4 6" id="KW-0472">Membrane</keyword>
<feature type="transmembrane region" description="Helical" evidence="6">
    <location>
        <begin position="62"/>
        <end position="81"/>
    </location>
</feature>
<evidence type="ECO:0000313" key="7">
    <source>
        <dbReference type="EMBL" id="MYN24796.1"/>
    </source>
</evidence>
<evidence type="ECO:0000313" key="8">
    <source>
        <dbReference type="Proteomes" id="UP000642144"/>
    </source>
</evidence>
<protein>
    <recommendedName>
        <fullName evidence="9">Type IV secretion system protein</fullName>
    </recommendedName>
</protein>
<evidence type="ECO:0000256" key="4">
    <source>
        <dbReference type="ARBA" id="ARBA00023136"/>
    </source>
</evidence>
<feature type="transmembrane region" description="Helical" evidence="6">
    <location>
        <begin position="23"/>
        <end position="50"/>
    </location>
</feature>
<proteinExistence type="predicted"/>
<keyword evidence="2 6" id="KW-0812">Transmembrane</keyword>
<sequence length="339" mass="36154">METAQKLDAAVDLMLNNFVSEKSATICVVLTPIAVAAMTITFVFMGLSVARGQHSAPIKETFWRLGRTSFILMISLTAGIYQTFVVDGLNDVGATFIFAVSGETSFAALLDKMEEPFAALGDSLWSQATTGILPHVGLLFAAAIVSLADSAIFSISIGFYVLAKVSVAIVMAVGPAFLLCAAWTPTQKYAENWLGQALNFIFLKVLVTVTAVMLTSFASQFAAHMLTETDSINVIRAVGALLINCIALTIVVLFHPQLASALFGGASIAGVGRAIMHMLLWTRQRPPSHKPPPTTPNRINRGGPSGPSPANGNAMSRSRPIYQNLALANLRQQQSRRAA</sequence>
<comment type="subcellular location">
    <subcellularLocation>
        <location evidence="1">Membrane</location>
        <topology evidence="1">Multi-pass membrane protein</topology>
    </subcellularLocation>
</comment>
<feature type="transmembrane region" description="Helical" evidence="6">
    <location>
        <begin position="197"/>
        <end position="222"/>
    </location>
</feature>
<name>A0ABW9VT46_9BURK</name>
<dbReference type="EMBL" id="WWCT01000001">
    <property type="protein sequence ID" value="MYN24796.1"/>
    <property type="molecule type" value="Genomic_DNA"/>
</dbReference>
<evidence type="ECO:0000256" key="1">
    <source>
        <dbReference type="ARBA" id="ARBA00004141"/>
    </source>
</evidence>
<keyword evidence="8" id="KW-1185">Reference proteome</keyword>
<dbReference type="InterPro" id="IPR007688">
    <property type="entry name" value="Conjugal_tfr_TrbL/VirB6"/>
</dbReference>
<evidence type="ECO:0000256" key="3">
    <source>
        <dbReference type="ARBA" id="ARBA00022989"/>
    </source>
</evidence>
<feature type="transmembrane region" description="Helical" evidence="6">
    <location>
        <begin position="132"/>
        <end position="153"/>
    </location>
</feature>
<evidence type="ECO:0000256" key="6">
    <source>
        <dbReference type="SAM" id="Phobius"/>
    </source>
</evidence>
<feature type="transmembrane region" description="Helical" evidence="6">
    <location>
        <begin position="165"/>
        <end position="185"/>
    </location>
</feature>
<feature type="region of interest" description="Disordered" evidence="5">
    <location>
        <begin position="284"/>
        <end position="316"/>
    </location>
</feature>
<accession>A0ABW9VT46</accession>